<evidence type="ECO:0000256" key="1">
    <source>
        <dbReference type="SAM" id="MobiDB-lite"/>
    </source>
</evidence>
<name>A0A9N8HN18_9STRA</name>
<gene>
    <name evidence="4" type="ORF">SEMRO_951_G223850.1</name>
</gene>
<dbReference type="InterPro" id="IPR039159">
    <property type="entry name" value="SAYSD1"/>
</dbReference>
<proteinExistence type="predicted"/>
<sequence length="150" mass="15826">MVRSATEQSPAFYAGCIAWAAGCWWLIRNGLGVIAFVGTILAAIFTVGLREKWDGETTDSAYNVFNRGGKAILGSLTGDQVDAQLRGGFQNGSSQSGPVGDAPLATTKSTATTTQKLSEGDKLKRRSAAAAAAERRLQQQAQEAEKSKQS</sequence>
<feature type="transmembrane region" description="Helical" evidence="2">
    <location>
        <begin position="12"/>
        <end position="27"/>
    </location>
</feature>
<dbReference type="InterPro" id="IPR019387">
    <property type="entry name" value="SAYSvFN_dom"/>
</dbReference>
<evidence type="ECO:0000256" key="2">
    <source>
        <dbReference type="SAM" id="Phobius"/>
    </source>
</evidence>
<organism evidence="4 5">
    <name type="scientific">Seminavis robusta</name>
    <dbReference type="NCBI Taxonomy" id="568900"/>
    <lineage>
        <taxon>Eukaryota</taxon>
        <taxon>Sar</taxon>
        <taxon>Stramenopiles</taxon>
        <taxon>Ochrophyta</taxon>
        <taxon>Bacillariophyta</taxon>
        <taxon>Bacillariophyceae</taxon>
        <taxon>Bacillariophycidae</taxon>
        <taxon>Naviculales</taxon>
        <taxon>Naviculaceae</taxon>
        <taxon>Seminavis</taxon>
    </lineage>
</organism>
<dbReference type="PANTHER" id="PTHR13527:SF0">
    <property type="entry name" value="SAYSVFN DOMAIN-CONTAINING PROTEIN 1"/>
    <property type="match status" value="1"/>
</dbReference>
<dbReference type="Pfam" id="PF10260">
    <property type="entry name" value="SAYSvFN"/>
    <property type="match status" value="1"/>
</dbReference>
<accession>A0A9N8HN18</accession>
<feature type="compositionally biased region" description="Basic and acidic residues" evidence="1">
    <location>
        <begin position="133"/>
        <end position="150"/>
    </location>
</feature>
<evidence type="ECO:0000259" key="3">
    <source>
        <dbReference type="Pfam" id="PF10260"/>
    </source>
</evidence>
<keyword evidence="2" id="KW-0812">Transmembrane</keyword>
<keyword evidence="2" id="KW-0472">Membrane</keyword>
<evidence type="ECO:0000313" key="4">
    <source>
        <dbReference type="EMBL" id="CAB9518637.1"/>
    </source>
</evidence>
<comment type="caution">
    <text evidence="4">The sequence shown here is derived from an EMBL/GenBank/DDBJ whole genome shotgun (WGS) entry which is preliminary data.</text>
</comment>
<evidence type="ECO:0000313" key="5">
    <source>
        <dbReference type="Proteomes" id="UP001153069"/>
    </source>
</evidence>
<feature type="transmembrane region" description="Helical" evidence="2">
    <location>
        <begin position="33"/>
        <end position="49"/>
    </location>
</feature>
<keyword evidence="2" id="KW-1133">Transmembrane helix</keyword>
<dbReference type="PANTHER" id="PTHR13527">
    <property type="entry name" value="SAYSVFN DOMAIN-CONTAINING PROTEIN 1"/>
    <property type="match status" value="1"/>
</dbReference>
<dbReference type="PROSITE" id="PS51257">
    <property type="entry name" value="PROKAR_LIPOPROTEIN"/>
    <property type="match status" value="1"/>
</dbReference>
<dbReference type="Proteomes" id="UP001153069">
    <property type="component" value="Unassembled WGS sequence"/>
</dbReference>
<dbReference type="EMBL" id="CAICTM010000949">
    <property type="protein sequence ID" value="CAB9518637.1"/>
    <property type="molecule type" value="Genomic_DNA"/>
</dbReference>
<feature type="domain" description="SAYSvFN" evidence="3">
    <location>
        <begin position="17"/>
        <end position="85"/>
    </location>
</feature>
<protein>
    <recommendedName>
        <fullName evidence="3">SAYSvFN domain-containing protein</fullName>
    </recommendedName>
</protein>
<reference evidence="4" key="1">
    <citation type="submission" date="2020-06" db="EMBL/GenBank/DDBJ databases">
        <authorList>
            <consortium name="Plant Systems Biology data submission"/>
        </authorList>
    </citation>
    <scope>NUCLEOTIDE SEQUENCE</scope>
    <source>
        <strain evidence="4">D6</strain>
    </source>
</reference>
<dbReference type="OrthoDB" id="71310at2759"/>
<feature type="region of interest" description="Disordered" evidence="1">
    <location>
        <begin position="87"/>
        <end position="150"/>
    </location>
</feature>
<keyword evidence="5" id="KW-1185">Reference proteome</keyword>
<dbReference type="AlphaFoldDB" id="A0A9N8HN18"/>
<feature type="compositionally biased region" description="Low complexity" evidence="1">
    <location>
        <begin position="104"/>
        <end position="117"/>
    </location>
</feature>